<keyword evidence="3" id="KW-1185">Reference proteome</keyword>
<dbReference type="PANTHER" id="PTHR35525:SF3">
    <property type="entry name" value="BLL6575 PROTEIN"/>
    <property type="match status" value="1"/>
</dbReference>
<dbReference type="EMBL" id="JACHJL010000019">
    <property type="protein sequence ID" value="MBB5938929.1"/>
    <property type="molecule type" value="Genomic_DNA"/>
</dbReference>
<dbReference type="PANTHER" id="PTHR35525">
    <property type="entry name" value="BLL6575 PROTEIN"/>
    <property type="match status" value="1"/>
</dbReference>
<feature type="domain" description="Zinc finger CGNR" evidence="1">
    <location>
        <begin position="150"/>
        <end position="187"/>
    </location>
</feature>
<evidence type="ECO:0000313" key="2">
    <source>
        <dbReference type="EMBL" id="MBB5938929.1"/>
    </source>
</evidence>
<dbReference type="RefSeq" id="WP_184577164.1">
    <property type="nucleotide sequence ID" value="NZ_JACHJL010000019.1"/>
</dbReference>
<dbReference type="InterPro" id="IPR023286">
    <property type="entry name" value="ABATE_dom_sf"/>
</dbReference>
<evidence type="ECO:0000259" key="1">
    <source>
        <dbReference type="Pfam" id="PF11706"/>
    </source>
</evidence>
<evidence type="ECO:0000313" key="3">
    <source>
        <dbReference type="Proteomes" id="UP000588098"/>
    </source>
</evidence>
<dbReference type="Gene3D" id="1.10.3300.10">
    <property type="entry name" value="Jann2411-like domain"/>
    <property type="match status" value="1"/>
</dbReference>
<proteinExistence type="predicted"/>
<dbReference type="AlphaFoldDB" id="A0A7W9QFB1"/>
<dbReference type="InterPro" id="IPR021005">
    <property type="entry name" value="Znf_CGNR"/>
</dbReference>
<dbReference type="InterPro" id="IPR010852">
    <property type="entry name" value="ABATE"/>
</dbReference>
<dbReference type="Pfam" id="PF11706">
    <property type="entry name" value="zf-CGNR"/>
    <property type="match status" value="1"/>
</dbReference>
<name>A0A7W9QFB1_9ACTN</name>
<dbReference type="Proteomes" id="UP000588098">
    <property type="component" value="Unassembled WGS sequence"/>
</dbReference>
<comment type="caution">
    <text evidence="2">The sequence shown here is derived from an EMBL/GenBank/DDBJ whole genome shotgun (WGS) entry which is preliminary data.</text>
</comment>
<organism evidence="2 3">
    <name type="scientific">Streptomyces zagrosensis</name>
    <dbReference type="NCBI Taxonomy" id="1042984"/>
    <lineage>
        <taxon>Bacteria</taxon>
        <taxon>Bacillati</taxon>
        <taxon>Actinomycetota</taxon>
        <taxon>Actinomycetes</taxon>
        <taxon>Kitasatosporales</taxon>
        <taxon>Streptomycetaceae</taxon>
        <taxon>Streptomyces</taxon>
    </lineage>
</organism>
<accession>A0A7W9QFB1</accession>
<protein>
    <recommendedName>
        <fullName evidence="1">Zinc finger CGNR domain-containing protein</fullName>
    </recommendedName>
</protein>
<reference evidence="2 3" key="1">
    <citation type="submission" date="2020-08" db="EMBL/GenBank/DDBJ databases">
        <title>Genomic Encyclopedia of Type Strains, Phase III (KMG-III): the genomes of soil and plant-associated and newly described type strains.</title>
        <authorList>
            <person name="Whitman W."/>
        </authorList>
    </citation>
    <scope>NUCLEOTIDE SEQUENCE [LARGE SCALE GENOMIC DNA]</scope>
    <source>
        <strain evidence="2 3">CECT 8305</strain>
    </source>
</reference>
<gene>
    <name evidence="2" type="ORF">FHS42_006020</name>
</gene>
<sequence>MRYIAKVLSPGDDWSTRHSVLAIARRTAALINALSADEPTPDAVADVLRAHGEEVSRPLSAHDVCTLRSAASLLREVFTAGDADTAARIINGLLQRSSGALRLTSHGGNTPWHPHLDSDDDAPWDEWFLASSCLALTVLLWDRQRSPGGLCASAGCPNVYLTQGSGPSRRYCSRRCATRERVAAHRRGAGHSPHPPAAHRP</sequence>
<dbReference type="SUPFAM" id="SSF160904">
    <property type="entry name" value="Jann2411-like"/>
    <property type="match status" value="1"/>
</dbReference>